<dbReference type="EMBL" id="JACGWN010000003">
    <property type="protein sequence ID" value="KAL0455514.1"/>
    <property type="molecule type" value="Genomic_DNA"/>
</dbReference>
<accession>A0AAW2XNN2</accession>
<proteinExistence type="predicted"/>
<evidence type="ECO:0008006" key="2">
    <source>
        <dbReference type="Google" id="ProtNLM"/>
    </source>
</evidence>
<reference evidence="1" key="2">
    <citation type="journal article" date="2024" name="Plant">
        <title>Genomic evolution and insights into agronomic trait innovations of Sesamum species.</title>
        <authorList>
            <person name="Miao H."/>
            <person name="Wang L."/>
            <person name="Qu L."/>
            <person name="Liu H."/>
            <person name="Sun Y."/>
            <person name="Le M."/>
            <person name="Wang Q."/>
            <person name="Wei S."/>
            <person name="Zheng Y."/>
            <person name="Lin W."/>
            <person name="Duan Y."/>
            <person name="Cao H."/>
            <person name="Xiong S."/>
            <person name="Wang X."/>
            <person name="Wei L."/>
            <person name="Li C."/>
            <person name="Ma Q."/>
            <person name="Ju M."/>
            <person name="Zhao R."/>
            <person name="Li G."/>
            <person name="Mu C."/>
            <person name="Tian Q."/>
            <person name="Mei H."/>
            <person name="Zhang T."/>
            <person name="Gao T."/>
            <person name="Zhang H."/>
        </authorList>
    </citation>
    <scope>NUCLEOTIDE SEQUENCE</scope>
    <source>
        <strain evidence="1">KEN1</strain>
    </source>
</reference>
<comment type="caution">
    <text evidence="1">The sequence shown here is derived from an EMBL/GenBank/DDBJ whole genome shotgun (WGS) entry which is preliminary data.</text>
</comment>
<name>A0AAW2XNN2_9LAMI</name>
<gene>
    <name evidence="1" type="ORF">Slati_0890600</name>
</gene>
<reference evidence="1" key="1">
    <citation type="submission" date="2020-06" db="EMBL/GenBank/DDBJ databases">
        <authorList>
            <person name="Li T."/>
            <person name="Hu X."/>
            <person name="Zhang T."/>
            <person name="Song X."/>
            <person name="Zhang H."/>
            <person name="Dai N."/>
            <person name="Sheng W."/>
            <person name="Hou X."/>
            <person name="Wei L."/>
        </authorList>
    </citation>
    <scope>NUCLEOTIDE SEQUENCE</scope>
    <source>
        <strain evidence="1">KEN1</strain>
        <tissue evidence="1">Leaf</tissue>
    </source>
</reference>
<organism evidence="1">
    <name type="scientific">Sesamum latifolium</name>
    <dbReference type="NCBI Taxonomy" id="2727402"/>
    <lineage>
        <taxon>Eukaryota</taxon>
        <taxon>Viridiplantae</taxon>
        <taxon>Streptophyta</taxon>
        <taxon>Embryophyta</taxon>
        <taxon>Tracheophyta</taxon>
        <taxon>Spermatophyta</taxon>
        <taxon>Magnoliopsida</taxon>
        <taxon>eudicotyledons</taxon>
        <taxon>Gunneridae</taxon>
        <taxon>Pentapetalae</taxon>
        <taxon>asterids</taxon>
        <taxon>lamiids</taxon>
        <taxon>Lamiales</taxon>
        <taxon>Pedaliaceae</taxon>
        <taxon>Sesamum</taxon>
    </lineage>
</organism>
<protein>
    <recommendedName>
        <fullName evidence="2">Reverse transcriptase zinc-binding domain-containing protein</fullName>
    </recommendedName>
</protein>
<dbReference type="AlphaFoldDB" id="A0AAW2XNN2"/>
<evidence type="ECO:0000313" key="1">
    <source>
        <dbReference type="EMBL" id="KAL0455514.1"/>
    </source>
</evidence>
<sequence length="131" mass="15612">MDKPWLQHLGSECVLCRASTPETHYHLFFSCPFALECLREIRAIVTFRWRGKHVVNVSYKALLAYLVYHLWEERNHRIFQQTERTPVVIARIIVSEIRDLIICKHMVDSVSRRGLYRLWRIPWPVEGNAHS</sequence>